<dbReference type="OrthoDB" id="418911at2759"/>
<dbReference type="Gene3D" id="1.25.40.10">
    <property type="entry name" value="Tetratricopeptide repeat domain"/>
    <property type="match status" value="2"/>
</dbReference>
<name>A0A1G4KBN7_9SACH</name>
<dbReference type="PROSITE" id="PS50005">
    <property type="entry name" value="TPR"/>
    <property type="match status" value="2"/>
</dbReference>
<keyword evidence="4" id="KW-1185">Reference proteome</keyword>
<dbReference type="SUPFAM" id="SSF48452">
    <property type="entry name" value="TPR-like"/>
    <property type="match status" value="1"/>
</dbReference>
<dbReference type="InterPro" id="IPR019734">
    <property type="entry name" value="TPR_rpt"/>
</dbReference>
<dbReference type="EMBL" id="LT598452">
    <property type="protein sequence ID" value="SCV01706.1"/>
    <property type="molecule type" value="Genomic_DNA"/>
</dbReference>
<keyword evidence="1" id="KW-0802">TPR repeat</keyword>
<evidence type="ECO:0000313" key="4">
    <source>
        <dbReference type="Proteomes" id="UP000189911"/>
    </source>
</evidence>
<feature type="repeat" description="TPR" evidence="1">
    <location>
        <begin position="413"/>
        <end position="446"/>
    </location>
</feature>
<evidence type="ECO:0000313" key="3">
    <source>
        <dbReference type="EMBL" id="SCV01706.1"/>
    </source>
</evidence>
<evidence type="ECO:0000256" key="1">
    <source>
        <dbReference type="PROSITE-ProRule" id="PRU00339"/>
    </source>
</evidence>
<accession>A0A1G4KBN7</accession>
<feature type="region of interest" description="Disordered" evidence="2">
    <location>
        <begin position="1"/>
        <end position="84"/>
    </location>
</feature>
<dbReference type="AlphaFoldDB" id="A0A1G4KBN7"/>
<feature type="compositionally biased region" description="Basic and acidic residues" evidence="2">
    <location>
        <begin position="12"/>
        <end position="40"/>
    </location>
</feature>
<evidence type="ECO:0000256" key="2">
    <source>
        <dbReference type="SAM" id="MobiDB-lite"/>
    </source>
</evidence>
<dbReference type="InterPro" id="IPR011990">
    <property type="entry name" value="TPR-like_helical_dom_sf"/>
</dbReference>
<organism evidence="3 4">
    <name type="scientific">Lachancea nothofagi CBS 11611</name>
    <dbReference type="NCBI Taxonomy" id="1266666"/>
    <lineage>
        <taxon>Eukaryota</taxon>
        <taxon>Fungi</taxon>
        <taxon>Dikarya</taxon>
        <taxon>Ascomycota</taxon>
        <taxon>Saccharomycotina</taxon>
        <taxon>Saccharomycetes</taxon>
        <taxon>Saccharomycetales</taxon>
        <taxon>Saccharomycetaceae</taxon>
        <taxon>Lachancea</taxon>
    </lineage>
</organism>
<sequence>MGVGNFKKPRRRFEASERRARDATVQLKLDRKLKQEHGQDVDQDVDVDLSLDSSQDLSQDLSQESGGQHHSQDPSANADPATESQPISLSEFDKVLGTSYATCGRIALEMGLHQSAVANFARALEKSPHDAGLLVDFAKALGAESNQEKIVVSTLIDALQHSQDFSDHRIWAQLAQSYFILQKPEDAFQSVSRAIAAQEVRVVKDPDLWVLQSRILLLWMDSDGKMGLDTLTPYFQGAVKMAINSKDVRNELQARVSLAQLYHRFACYSKSQAEVAHALTLVQNNPMFELPKPAAVNTLCYLYNFMCIIQFKLNQKTNAYGLLHEAMSILPQVSGTARLLATRAQFHMIDGDLTSLKTLLPALLIEKNALSEHDRNRLYVFNWLLGRIFDMLDDTKQSYDFYQCAVNSKPQSASLWIGIGSLYLRMRQFEDAHIAFSHALNNASKLENFEHPFLLRFNRLFAAFAWVGLSQVFVATYRKQNALDALRQASVLFTSEGDVIHASQVDQIFNDVLASTNQNPIYIIMNVPPQILLELFLYYDAGIFSSNLRPPEVSKMPSCEPATQMMPAMVQHPPIASALAYSPLPLAPNHLPSRVFQELNQRYMTPPNTYFASQPHLSPHKFDLIAPVNNHNTTVARDYKFRNTSLQKRSVS</sequence>
<feature type="repeat" description="TPR" evidence="1">
    <location>
        <begin position="97"/>
        <end position="130"/>
    </location>
</feature>
<dbReference type="Proteomes" id="UP000189911">
    <property type="component" value="Chromosome F"/>
</dbReference>
<proteinExistence type="predicted"/>
<gene>
    <name evidence="3" type="ORF">LANO_0F13124G</name>
</gene>
<feature type="compositionally biased region" description="Low complexity" evidence="2">
    <location>
        <begin position="50"/>
        <end position="63"/>
    </location>
</feature>
<protein>
    <submittedName>
        <fullName evidence="3">LANO_0F13124g1_1</fullName>
    </submittedName>
</protein>
<feature type="compositionally biased region" description="Polar residues" evidence="2">
    <location>
        <begin position="64"/>
        <end position="75"/>
    </location>
</feature>
<dbReference type="SMART" id="SM00028">
    <property type="entry name" value="TPR"/>
    <property type="match status" value="6"/>
</dbReference>
<reference evidence="4" key="1">
    <citation type="submission" date="2016-03" db="EMBL/GenBank/DDBJ databases">
        <authorList>
            <person name="Devillers Hugo."/>
        </authorList>
    </citation>
    <scope>NUCLEOTIDE SEQUENCE [LARGE SCALE GENOMIC DNA]</scope>
</reference>